<evidence type="ECO:0000313" key="2">
    <source>
        <dbReference type="Proteomes" id="UP000038802"/>
    </source>
</evidence>
<reference evidence="2" key="1">
    <citation type="submission" date="2015-03" db="EMBL/GenBank/DDBJ databases">
        <authorList>
            <consortium name="Pathogen Informatics"/>
        </authorList>
    </citation>
    <scope>NUCLEOTIDE SEQUENCE [LARGE SCALE GENOMIC DNA]</scope>
    <source>
        <strain evidence="2">K00500041</strain>
    </source>
</reference>
<gene>
    <name evidence="1" type="ORF">ERS007703_00105</name>
</gene>
<organism evidence="1 2">
    <name type="scientific">Mycobacterium tuberculosis</name>
    <dbReference type="NCBI Taxonomy" id="1773"/>
    <lineage>
        <taxon>Bacteria</taxon>
        <taxon>Bacillati</taxon>
        <taxon>Actinomycetota</taxon>
        <taxon>Actinomycetes</taxon>
        <taxon>Mycobacteriales</taxon>
        <taxon>Mycobacteriaceae</taxon>
        <taxon>Mycobacterium</taxon>
        <taxon>Mycobacterium tuberculosis complex</taxon>
    </lineage>
</organism>
<name>A0A0U0QJU3_MYCTX</name>
<protein>
    <submittedName>
        <fullName evidence="1">Uncharacterized protein</fullName>
    </submittedName>
</protein>
<sequence>MHCEPCALEDVVTVGLPGAVVRIAGMPNGVDELSTRPQHPADLGNDCMNFAGGQRHTQRHVCKGAVNGTGFDGQRLAQIVHNRLHPRGDPARLGTSAKLRDGNVAEIGGHHREALASEIQGVTPMTGRQLQHPLHAVGIEHLGGIYPRL</sequence>
<dbReference type="AlphaFoldDB" id="A0A0U0QJU3"/>
<proteinExistence type="predicted"/>
<accession>A0A0U0QJU3</accession>
<dbReference type="Proteomes" id="UP000038802">
    <property type="component" value="Unassembled WGS sequence"/>
</dbReference>
<evidence type="ECO:0000313" key="1">
    <source>
        <dbReference type="EMBL" id="COU93759.1"/>
    </source>
</evidence>
<dbReference type="EMBL" id="CSAE01000005">
    <property type="protein sequence ID" value="COU93759.1"/>
    <property type="molecule type" value="Genomic_DNA"/>
</dbReference>